<evidence type="ECO:0000313" key="3">
    <source>
        <dbReference type="EMBL" id="KAF2422179.1"/>
    </source>
</evidence>
<comment type="caution">
    <text evidence="3">The sequence shown here is derived from an EMBL/GenBank/DDBJ whole genome shotgun (WGS) entry which is preliminary data.</text>
</comment>
<dbReference type="Proteomes" id="UP000800235">
    <property type="component" value="Unassembled WGS sequence"/>
</dbReference>
<dbReference type="SUPFAM" id="SSF53474">
    <property type="entry name" value="alpha/beta-Hydrolases"/>
    <property type="match status" value="1"/>
</dbReference>
<comment type="similarity">
    <text evidence="1">Belongs to the AB hydrolase superfamily. AB hydrolase 2 family.</text>
</comment>
<accession>A0A9P4TTZ2</accession>
<dbReference type="PANTHER" id="PTHR10655">
    <property type="entry name" value="LYSOPHOSPHOLIPASE-RELATED"/>
    <property type="match status" value="1"/>
</dbReference>
<organism evidence="3 4">
    <name type="scientific">Tothia fuscella</name>
    <dbReference type="NCBI Taxonomy" id="1048955"/>
    <lineage>
        <taxon>Eukaryota</taxon>
        <taxon>Fungi</taxon>
        <taxon>Dikarya</taxon>
        <taxon>Ascomycota</taxon>
        <taxon>Pezizomycotina</taxon>
        <taxon>Dothideomycetes</taxon>
        <taxon>Pleosporomycetidae</taxon>
        <taxon>Venturiales</taxon>
        <taxon>Cylindrosympodiaceae</taxon>
        <taxon>Tothia</taxon>
    </lineage>
</organism>
<dbReference type="GO" id="GO:0008474">
    <property type="term" value="F:palmitoyl-(protein) hydrolase activity"/>
    <property type="evidence" value="ECO:0007669"/>
    <property type="project" value="TreeGrafter"/>
</dbReference>
<dbReference type="EMBL" id="MU007092">
    <property type="protein sequence ID" value="KAF2422179.1"/>
    <property type="molecule type" value="Genomic_DNA"/>
</dbReference>
<protein>
    <submittedName>
        <fullName evidence="3">Phospholipase/Carboxylesterase superfamily protein</fullName>
    </submittedName>
</protein>
<name>A0A9P4TTZ2_9PEZI</name>
<dbReference type="Gene3D" id="3.40.50.1820">
    <property type="entry name" value="alpha/beta hydrolase"/>
    <property type="match status" value="1"/>
</dbReference>
<gene>
    <name evidence="3" type="ORF">EJ08DRAFT_737955</name>
</gene>
<dbReference type="GO" id="GO:0005737">
    <property type="term" value="C:cytoplasm"/>
    <property type="evidence" value="ECO:0007669"/>
    <property type="project" value="TreeGrafter"/>
</dbReference>
<dbReference type="InterPro" id="IPR003140">
    <property type="entry name" value="PLipase/COase/thioEstase"/>
</dbReference>
<dbReference type="AlphaFoldDB" id="A0A9P4TTZ2"/>
<dbReference type="Pfam" id="PF02230">
    <property type="entry name" value="Abhydrolase_2"/>
    <property type="match status" value="1"/>
</dbReference>
<evidence type="ECO:0000313" key="4">
    <source>
        <dbReference type="Proteomes" id="UP000800235"/>
    </source>
</evidence>
<feature type="domain" description="Phospholipase/carboxylesterase/thioesterase" evidence="2">
    <location>
        <begin position="24"/>
        <end position="228"/>
    </location>
</feature>
<evidence type="ECO:0000256" key="1">
    <source>
        <dbReference type="ARBA" id="ARBA00006499"/>
    </source>
</evidence>
<sequence length="246" mass="26647">MPGTLPKESDFPANVTVAIIPAPKSQKPVNILILLHGLGDTHTPFATFGTKLQLPETACISLRAPADMPFDLGGFHWGDNIMFDQNTEEMEIDTGFKKSTKLVLEDVVRKTLVKKCGYGLREIVLLGFGQGGMVAVNVAAELGLGEELGGVVSIGGPLPGNSTLPDRASKKKQTPIVICKGNRMSAINEINAQRLKDTFQFLEVVQWKRPGDGMPATKEEMMPIMQFFARRLRSMKGVPEGSIAIG</sequence>
<proteinExistence type="inferred from homology"/>
<dbReference type="GO" id="GO:0052689">
    <property type="term" value="F:carboxylic ester hydrolase activity"/>
    <property type="evidence" value="ECO:0007669"/>
    <property type="project" value="TreeGrafter"/>
</dbReference>
<dbReference type="InterPro" id="IPR050565">
    <property type="entry name" value="LYPA1-2/EST-like"/>
</dbReference>
<keyword evidence="4" id="KW-1185">Reference proteome</keyword>
<evidence type="ECO:0000259" key="2">
    <source>
        <dbReference type="Pfam" id="PF02230"/>
    </source>
</evidence>
<dbReference type="OrthoDB" id="437457at2759"/>
<reference evidence="3" key="1">
    <citation type="journal article" date="2020" name="Stud. Mycol.">
        <title>101 Dothideomycetes genomes: a test case for predicting lifestyles and emergence of pathogens.</title>
        <authorList>
            <person name="Haridas S."/>
            <person name="Albert R."/>
            <person name="Binder M."/>
            <person name="Bloem J."/>
            <person name="Labutti K."/>
            <person name="Salamov A."/>
            <person name="Andreopoulos B."/>
            <person name="Baker S."/>
            <person name="Barry K."/>
            <person name="Bills G."/>
            <person name="Bluhm B."/>
            <person name="Cannon C."/>
            <person name="Castanera R."/>
            <person name="Culley D."/>
            <person name="Daum C."/>
            <person name="Ezra D."/>
            <person name="Gonzalez J."/>
            <person name="Henrissat B."/>
            <person name="Kuo A."/>
            <person name="Liang C."/>
            <person name="Lipzen A."/>
            <person name="Lutzoni F."/>
            <person name="Magnuson J."/>
            <person name="Mondo S."/>
            <person name="Nolan M."/>
            <person name="Ohm R."/>
            <person name="Pangilinan J."/>
            <person name="Park H.-J."/>
            <person name="Ramirez L."/>
            <person name="Alfaro M."/>
            <person name="Sun H."/>
            <person name="Tritt A."/>
            <person name="Yoshinaga Y."/>
            <person name="Zwiers L.-H."/>
            <person name="Turgeon B."/>
            <person name="Goodwin S."/>
            <person name="Spatafora J."/>
            <person name="Crous P."/>
            <person name="Grigoriev I."/>
        </authorList>
    </citation>
    <scope>NUCLEOTIDE SEQUENCE</scope>
    <source>
        <strain evidence="3">CBS 130266</strain>
    </source>
</reference>
<dbReference type="PANTHER" id="PTHR10655:SF67">
    <property type="entry name" value="PHOSPHOLIPASE_CARBOXYLESTERASE SUPERFAMILY (AFU_ORTHOLOGUE AFUA_5G09340)"/>
    <property type="match status" value="1"/>
</dbReference>
<dbReference type="InterPro" id="IPR029058">
    <property type="entry name" value="AB_hydrolase_fold"/>
</dbReference>